<keyword evidence="9" id="KW-1185">Reference proteome</keyword>
<dbReference type="GeneID" id="89943024"/>
<feature type="domain" description="TMEM205-like" evidence="7">
    <location>
        <begin position="13"/>
        <end position="111"/>
    </location>
</feature>
<feature type="region of interest" description="Disordered" evidence="5">
    <location>
        <begin position="108"/>
        <end position="130"/>
    </location>
</feature>
<evidence type="ECO:0000256" key="4">
    <source>
        <dbReference type="ARBA" id="ARBA00023136"/>
    </source>
</evidence>
<comment type="subcellular location">
    <subcellularLocation>
        <location evidence="1">Membrane</location>
    </subcellularLocation>
</comment>
<keyword evidence="4 6" id="KW-0472">Membrane</keyword>
<feature type="transmembrane region" description="Helical" evidence="6">
    <location>
        <begin position="83"/>
        <end position="100"/>
    </location>
</feature>
<sequence length="171" mass="19410">MSLFGSLTPYHLLFYSTLLGAELFQTFVNTKICFNALPRSAFTTLQKRIFPFYFRGQTLLIFLSAVTYPQHGLLSLVRQKGDWISYAVAGTTAVLNLFVFEPNTSQTRDAKADPLRSQNARGSEPSPDMQRLRRTFSKNHAMTIHLNLISIGAMLFYGWRLALRLNIDPAQ</sequence>
<dbReference type="PANTHER" id="PTHR23241">
    <property type="entry name" value="LATE EMBRYOGENESIS ABUNDANT PLANTS LEA-RELATED"/>
    <property type="match status" value="1"/>
</dbReference>
<name>A0AAN6T9D7_9PEZI</name>
<evidence type="ECO:0000256" key="5">
    <source>
        <dbReference type="SAM" id="MobiDB-lite"/>
    </source>
</evidence>
<dbReference type="EMBL" id="MU853358">
    <property type="protein sequence ID" value="KAK4109151.1"/>
    <property type="molecule type" value="Genomic_DNA"/>
</dbReference>
<dbReference type="AlphaFoldDB" id="A0AAN6T9D7"/>
<organism evidence="8 9">
    <name type="scientific">Canariomyces notabilis</name>
    <dbReference type="NCBI Taxonomy" id="2074819"/>
    <lineage>
        <taxon>Eukaryota</taxon>
        <taxon>Fungi</taxon>
        <taxon>Dikarya</taxon>
        <taxon>Ascomycota</taxon>
        <taxon>Pezizomycotina</taxon>
        <taxon>Sordariomycetes</taxon>
        <taxon>Sordariomycetidae</taxon>
        <taxon>Sordariales</taxon>
        <taxon>Chaetomiaceae</taxon>
        <taxon>Canariomyces</taxon>
    </lineage>
</organism>
<evidence type="ECO:0000256" key="6">
    <source>
        <dbReference type="SAM" id="Phobius"/>
    </source>
</evidence>
<feature type="transmembrane region" description="Helical" evidence="6">
    <location>
        <begin position="12"/>
        <end position="32"/>
    </location>
</feature>
<reference evidence="8" key="1">
    <citation type="journal article" date="2023" name="Mol. Phylogenet. Evol.">
        <title>Genome-scale phylogeny and comparative genomics of the fungal order Sordariales.</title>
        <authorList>
            <person name="Hensen N."/>
            <person name="Bonometti L."/>
            <person name="Westerberg I."/>
            <person name="Brannstrom I.O."/>
            <person name="Guillou S."/>
            <person name="Cros-Aarteil S."/>
            <person name="Calhoun S."/>
            <person name="Haridas S."/>
            <person name="Kuo A."/>
            <person name="Mondo S."/>
            <person name="Pangilinan J."/>
            <person name="Riley R."/>
            <person name="LaButti K."/>
            <person name="Andreopoulos B."/>
            <person name="Lipzen A."/>
            <person name="Chen C."/>
            <person name="Yan M."/>
            <person name="Daum C."/>
            <person name="Ng V."/>
            <person name="Clum A."/>
            <person name="Steindorff A."/>
            <person name="Ohm R.A."/>
            <person name="Martin F."/>
            <person name="Silar P."/>
            <person name="Natvig D.O."/>
            <person name="Lalanne C."/>
            <person name="Gautier V."/>
            <person name="Ament-Velasquez S.L."/>
            <person name="Kruys A."/>
            <person name="Hutchinson M.I."/>
            <person name="Powell A.J."/>
            <person name="Barry K."/>
            <person name="Miller A.N."/>
            <person name="Grigoriev I.V."/>
            <person name="Debuchy R."/>
            <person name="Gladieux P."/>
            <person name="Hiltunen Thoren M."/>
            <person name="Johannesson H."/>
        </authorList>
    </citation>
    <scope>NUCLEOTIDE SEQUENCE</scope>
    <source>
        <strain evidence="8">CBS 508.74</strain>
    </source>
</reference>
<evidence type="ECO:0000313" key="9">
    <source>
        <dbReference type="Proteomes" id="UP001302812"/>
    </source>
</evidence>
<reference evidence="8" key="2">
    <citation type="submission" date="2023-05" db="EMBL/GenBank/DDBJ databases">
        <authorList>
            <consortium name="Lawrence Berkeley National Laboratory"/>
            <person name="Steindorff A."/>
            <person name="Hensen N."/>
            <person name="Bonometti L."/>
            <person name="Westerberg I."/>
            <person name="Brannstrom I.O."/>
            <person name="Guillou S."/>
            <person name="Cros-Aarteil S."/>
            <person name="Calhoun S."/>
            <person name="Haridas S."/>
            <person name="Kuo A."/>
            <person name="Mondo S."/>
            <person name="Pangilinan J."/>
            <person name="Riley R."/>
            <person name="Labutti K."/>
            <person name="Andreopoulos B."/>
            <person name="Lipzen A."/>
            <person name="Chen C."/>
            <person name="Yanf M."/>
            <person name="Daum C."/>
            <person name="Ng V."/>
            <person name="Clum A."/>
            <person name="Ohm R."/>
            <person name="Martin F."/>
            <person name="Silar P."/>
            <person name="Natvig D."/>
            <person name="Lalanne C."/>
            <person name="Gautier V."/>
            <person name="Ament-Velasquez S.L."/>
            <person name="Kruys A."/>
            <person name="Hutchinson M.I."/>
            <person name="Powell A.J."/>
            <person name="Barry K."/>
            <person name="Miller A.N."/>
            <person name="Grigoriev I.V."/>
            <person name="Debuchy R."/>
            <person name="Gladieux P."/>
            <person name="Thoren M.H."/>
            <person name="Johannesson H."/>
        </authorList>
    </citation>
    <scope>NUCLEOTIDE SEQUENCE</scope>
    <source>
        <strain evidence="8">CBS 508.74</strain>
    </source>
</reference>
<protein>
    <recommendedName>
        <fullName evidence="7">TMEM205-like domain-containing protein</fullName>
    </recommendedName>
</protein>
<evidence type="ECO:0000256" key="1">
    <source>
        <dbReference type="ARBA" id="ARBA00004370"/>
    </source>
</evidence>
<dbReference type="GO" id="GO:0016020">
    <property type="term" value="C:membrane"/>
    <property type="evidence" value="ECO:0007669"/>
    <property type="project" value="UniProtKB-SubCell"/>
</dbReference>
<proteinExistence type="predicted"/>
<dbReference type="InterPro" id="IPR025423">
    <property type="entry name" value="TMEM205-like"/>
</dbReference>
<keyword evidence="3 6" id="KW-1133">Transmembrane helix</keyword>
<evidence type="ECO:0000259" key="7">
    <source>
        <dbReference type="Pfam" id="PF13664"/>
    </source>
</evidence>
<dbReference type="RefSeq" id="XP_064666721.1">
    <property type="nucleotide sequence ID" value="XM_064818898.1"/>
</dbReference>
<feature type="transmembrane region" description="Helical" evidence="6">
    <location>
        <begin position="141"/>
        <end position="159"/>
    </location>
</feature>
<comment type="caution">
    <text evidence="8">The sequence shown here is derived from an EMBL/GenBank/DDBJ whole genome shotgun (WGS) entry which is preliminary data.</text>
</comment>
<feature type="transmembrane region" description="Helical" evidence="6">
    <location>
        <begin position="52"/>
        <end position="71"/>
    </location>
</feature>
<dbReference type="InterPro" id="IPR053009">
    <property type="entry name" value="Xanthocillin_Biosynth-Assoc"/>
</dbReference>
<dbReference type="PANTHER" id="PTHR23241:SF102">
    <property type="entry name" value="LD23009P"/>
    <property type="match status" value="1"/>
</dbReference>
<accession>A0AAN6T9D7</accession>
<evidence type="ECO:0000256" key="3">
    <source>
        <dbReference type="ARBA" id="ARBA00022989"/>
    </source>
</evidence>
<evidence type="ECO:0000313" key="8">
    <source>
        <dbReference type="EMBL" id="KAK4109151.1"/>
    </source>
</evidence>
<keyword evidence="2 6" id="KW-0812">Transmembrane</keyword>
<gene>
    <name evidence="8" type="ORF">N656DRAFT_839356</name>
</gene>
<dbReference type="Pfam" id="PF13664">
    <property type="entry name" value="DUF4149"/>
    <property type="match status" value="1"/>
</dbReference>
<dbReference type="Proteomes" id="UP001302812">
    <property type="component" value="Unassembled WGS sequence"/>
</dbReference>
<evidence type="ECO:0000256" key="2">
    <source>
        <dbReference type="ARBA" id="ARBA00022692"/>
    </source>
</evidence>